<dbReference type="EMBL" id="FOLL01000002">
    <property type="protein sequence ID" value="SFB93234.1"/>
    <property type="molecule type" value="Genomic_DNA"/>
</dbReference>
<gene>
    <name evidence="2" type="ORF">SAMN05421747_102185</name>
</gene>
<protein>
    <submittedName>
        <fullName evidence="2">Uncharacterized protein</fullName>
    </submittedName>
</protein>
<keyword evidence="1" id="KW-1133">Transmembrane helix</keyword>
<reference evidence="2 3" key="1">
    <citation type="submission" date="2016-10" db="EMBL/GenBank/DDBJ databases">
        <authorList>
            <person name="de Groot N.N."/>
        </authorList>
    </citation>
    <scope>NUCLEOTIDE SEQUENCE [LARGE SCALE GENOMIC DNA]</scope>
    <source>
        <strain evidence="2 3">DSM 22900</strain>
    </source>
</reference>
<feature type="transmembrane region" description="Helical" evidence="1">
    <location>
        <begin position="6"/>
        <end position="31"/>
    </location>
</feature>
<dbReference type="STRING" id="623281.SAMN05421747_102185"/>
<dbReference type="InterPro" id="IPR057695">
    <property type="entry name" value="DUF7935"/>
</dbReference>
<dbReference type="AlphaFoldDB" id="A0A1I1F1P2"/>
<sequence>MVSIDIISFFIDVLKYTLAGCAVVGVANLIFWPKYNNQVFRLKVLDARHASQKEVLPLRLQAYERLVLFVERINPSNLLVRLHEPGLKAVDFQHMLLNEIRAEYQHNITQQLYVSDTAWAVTKQLKDQTIALIRNAVAGLPDTASAKELSTVLLNHVAAMEENPYSLALKTIKNELAG</sequence>
<keyword evidence="3" id="KW-1185">Reference proteome</keyword>
<dbReference type="Proteomes" id="UP000199577">
    <property type="component" value="Unassembled WGS sequence"/>
</dbReference>
<dbReference type="RefSeq" id="WP_244518659.1">
    <property type="nucleotide sequence ID" value="NZ_FOLL01000002.1"/>
</dbReference>
<evidence type="ECO:0000313" key="2">
    <source>
        <dbReference type="EMBL" id="SFB93234.1"/>
    </source>
</evidence>
<evidence type="ECO:0000313" key="3">
    <source>
        <dbReference type="Proteomes" id="UP000199577"/>
    </source>
</evidence>
<keyword evidence="1" id="KW-0812">Transmembrane</keyword>
<name>A0A1I1F1P2_9SPHI</name>
<accession>A0A1I1F1P2</accession>
<evidence type="ECO:0000256" key="1">
    <source>
        <dbReference type="SAM" id="Phobius"/>
    </source>
</evidence>
<proteinExistence type="predicted"/>
<organism evidence="2 3">
    <name type="scientific">Parapedobacter composti</name>
    <dbReference type="NCBI Taxonomy" id="623281"/>
    <lineage>
        <taxon>Bacteria</taxon>
        <taxon>Pseudomonadati</taxon>
        <taxon>Bacteroidota</taxon>
        <taxon>Sphingobacteriia</taxon>
        <taxon>Sphingobacteriales</taxon>
        <taxon>Sphingobacteriaceae</taxon>
        <taxon>Parapedobacter</taxon>
    </lineage>
</organism>
<keyword evidence="1" id="KW-0472">Membrane</keyword>
<dbReference type="Pfam" id="PF25589">
    <property type="entry name" value="DUF7935"/>
    <property type="match status" value="1"/>
</dbReference>